<evidence type="ECO:0000256" key="1">
    <source>
        <dbReference type="SAM" id="MobiDB-lite"/>
    </source>
</evidence>
<feature type="region of interest" description="Disordered" evidence="1">
    <location>
        <begin position="14"/>
        <end position="37"/>
    </location>
</feature>
<feature type="non-terminal residue" evidence="2">
    <location>
        <position position="37"/>
    </location>
</feature>
<dbReference type="AlphaFoldDB" id="A0A382NGH9"/>
<dbReference type="EMBL" id="UINC01099425">
    <property type="protein sequence ID" value="SVC58691.1"/>
    <property type="molecule type" value="Genomic_DNA"/>
</dbReference>
<evidence type="ECO:0000313" key="2">
    <source>
        <dbReference type="EMBL" id="SVC58691.1"/>
    </source>
</evidence>
<protein>
    <submittedName>
        <fullName evidence="2">Uncharacterized protein</fullName>
    </submittedName>
</protein>
<sequence>MPVALLVAASGCSWFGSEDDEPEEIQPNPLPSIQEEV</sequence>
<gene>
    <name evidence="2" type="ORF">METZ01_LOCUS311545</name>
</gene>
<name>A0A382NGH9_9ZZZZ</name>
<reference evidence="2" key="1">
    <citation type="submission" date="2018-05" db="EMBL/GenBank/DDBJ databases">
        <authorList>
            <person name="Lanie J.A."/>
            <person name="Ng W.-L."/>
            <person name="Kazmierczak K.M."/>
            <person name="Andrzejewski T.M."/>
            <person name="Davidsen T.M."/>
            <person name="Wayne K.J."/>
            <person name="Tettelin H."/>
            <person name="Glass J.I."/>
            <person name="Rusch D."/>
            <person name="Podicherti R."/>
            <person name="Tsui H.-C.T."/>
            <person name="Winkler M.E."/>
        </authorList>
    </citation>
    <scope>NUCLEOTIDE SEQUENCE</scope>
</reference>
<proteinExistence type="predicted"/>
<organism evidence="2">
    <name type="scientific">marine metagenome</name>
    <dbReference type="NCBI Taxonomy" id="408172"/>
    <lineage>
        <taxon>unclassified sequences</taxon>
        <taxon>metagenomes</taxon>
        <taxon>ecological metagenomes</taxon>
    </lineage>
</organism>
<accession>A0A382NGH9</accession>